<sequence>MMRTPQDIARWLATRPKLTELCEEFPEQWEIAQRQLDDVIKTGSPEDLKRLTEKPPEWPRQRKGFRQETMEKAMQQAAYGQVRYQMICLAVKGYSLSLASGSTGGKARFRWWNGWLAQRLLFSGGLQRKMVSLRLFRLVWPLLGQRELLMPLVSSRGIYCFYSREFVGALATLIGQRKALEVGAGDGTLARFLTQCGVMVTATDDYSWSHRIRYPADVLKCDAASAVARYAPEVVVCSWPPAGNPFERQIFRASSVQLYVMIGSKYQVASGNWAAYAEQENFEMTEAPELAGMLIPPELGSAVYLFSRKEM</sequence>
<evidence type="ECO:0008006" key="3">
    <source>
        <dbReference type="Google" id="ProtNLM"/>
    </source>
</evidence>
<dbReference type="SUPFAM" id="SSF53335">
    <property type="entry name" value="S-adenosyl-L-methionine-dependent methyltransferases"/>
    <property type="match status" value="1"/>
</dbReference>
<comment type="caution">
    <text evidence="1">The sequence shown here is derived from an EMBL/GenBank/DDBJ whole genome shotgun (WGS) entry which is preliminary data.</text>
</comment>
<evidence type="ECO:0000313" key="2">
    <source>
        <dbReference type="Proteomes" id="UP000214747"/>
    </source>
</evidence>
<keyword evidence="2" id="KW-1185">Reference proteome</keyword>
<organism evidence="1 2">
    <name type="scientific">Herbaspirillum aquaticum</name>
    <dbReference type="NCBI Taxonomy" id="568783"/>
    <lineage>
        <taxon>Bacteria</taxon>
        <taxon>Pseudomonadati</taxon>
        <taxon>Pseudomonadota</taxon>
        <taxon>Betaproteobacteria</taxon>
        <taxon>Burkholderiales</taxon>
        <taxon>Oxalobacteraceae</taxon>
        <taxon>Herbaspirillum</taxon>
    </lineage>
</organism>
<reference evidence="1 2" key="1">
    <citation type="journal article" date="2010" name="Int. J. Syst. Evol. Microbiol.">
        <title>Reclassification of Herbaspirillum putei as a later heterotypic synonym of Herbaspirillum huttiense, with the description of H. huttiense subsp. huttiense subsp. nov. and H. huttiense subsp. putei subsp. nov., comb. nov., and description of Herbaspirillum aquaticum sp. nov.</title>
        <authorList>
            <person name="Dobritsa A.P."/>
            <person name="Reddy M.C."/>
            <person name="Samadpour M."/>
        </authorList>
    </citation>
    <scope>NUCLEOTIDE SEQUENCE [LARGE SCALE GENOMIC DNA]</scope>
    <source>
        <strain evidence="1 2">IEH 4430</strain>
    </source>
</reference>
<accession>A0A225SYU0</accession>
<dbReference type="EMBL" id="NJGV01000002">
    <property type="protein sequence ID" value="OWY36471.1"/>
    <property type="molecule type" value="Genomic_DNA"/>
</dbReference>
<name>A0A225SYU0_9BURK</name>
<dbReference type="Proteomes" id="UP000214747">
    <property type="component" value="Unassembled WGS sequence"/>
</dbReference>
<protein>
    <recommendedName>
        <fullName evidence="3">SAM-dependent methyltransferase</fullName>
    </recommendedName>
</protein>
<dbReference type="RefSeq" id="WP_088754004.1">
    <property type="nucleotide sequence ID" value="NZ_NJGV01000002.1"/>
</dbReference>
<evidence type="ECO:0000313" key="1">
    <source>
        <dbReference type="EMBL" id="OWY36471.1"/>
    </source>
</evidence>
<dbReference type="InterPro" id="IPR029063">
    <property type="entry name" value="SAM-dependent_MTases_sf"/>
</dbReference>
<gene>
    <name evidence="1" type="ORF">CEJ45_04520</name>
</gene>
<proteinExistence type="predicted"/>
<dbReference type="AlphaFoldDB" id="A0A225SYU0"/>